<proteinExistence type="predicted"/>
<sequence length="66" mass="7712">MEYRGTFEDFKNIVCKTGVKITAEKPLYSQSIKIGHRLKVSTGAIVNWYEKKEHFNFKVEKSRSKS</sequence>
<dbReference type="Proteomes" id="UP001500864">
    <property type="component" value="Unassembled WGS sequence"/>
</dbReference>
<comment type="caution">
    <text evidence="1">The sequence shown here is derived from an EMBL/GenBank/DDBJ whole genome shotgun (WGS) entry which is preliminary data.</text>
</comment>
<accession>A0ABP9N7F2</accession>
<dbReference type="EMBL" id="BAABIZ010000021">
    <property type="protein sequence ID" value="GAA5110263.1"/>
    <property type="molecule type" value="Genomic_DNA"/>
</dbReference>
<evidence type="ECO:0000313" key="1">
    <source>
        <dbReference type="EMBL" id="GAA5110263.1"/>
    </source>
</evidence>
<organism evidence="1 2">
    <name type="scientific">Bartonella jaculi</name>
    <dbReference type="NCBI Taxonomy" id="686226"/>
    <lineage>
        <taxon>Bacteria</taxon>
        <taxon>Pseudomonadati</taxon>
        <taxon>Pseudomonadota</taxon>
        <taxon>Alphaproteobacteria</taxon>
        <taxon>Hyphomicrobiales</taxon>
        <taxon>Bartonellaceae</taxon>
        <taxon>Bartonella</taxon>
    </lineage>
</organism>
<reference evidence="2" key="1">
    <citation type="journal article" date="2019" name="Int. J. Syst. Evol. Microbiol.">
        <title>The Global Catalogue of Microorganisms (GCM) 10K type strain sequencing project: providing services to taxonomists for standard genome sequencing and annotation.</title>
        <authorList>
            <consortium name="The Broad Institute Genomics Platform"/>
            <consortium name="The Broad Institute Genome Sequencing Center for Infectious Disease"/>
            <person name="Wu L."/>
            <person name="Ma J."/>
        </authorList>
    </citation>
    <scope>NUCLEOTIDE SEQUENCE [LARGE SCALE GENOMIC DNA]</scope>
    <source>
        <strain evidence="2">JCM 17712</strain>
    </source>
</reference>
<evidence type="ECO:0000313" key="2">
    <source>
        <dbReference type="Proteomes" id="UP001500864"/>
    </source>
</evidence>
<gene>
    <name evidence="1" type="ORF">GCM10023261_13830</name>
</gene>
<protein>
    <submittedName>
        <fullName evidence="1">Uncharacterized protein</fullName>
    </submittedName>
</protein>
<name>A0ABP9N7F2_9HYPH</name>
<keyword evidence="2" id="KW-1185">Reference proteome</keyword>